<dbReference type="RefSeq" id="WP_166643629.1">
    <property type="nucleotide sequence ID" value="NZ_SNXW01000015.1"/>
</dbReference>
<keyword evidence="2" id="KW-0238">DNA-binding</keyword>
<protein>
    <submittedName>
        <fullName evidence="6">CRP/FNR family transcriptional regulator</fullName>
    </submittedName>
</protein>
<dbReference type="GO" id="GO:0003677">
    <property type="term" value="F:DNA binding"/>
    <property type="evidence" value="ECO:0007669"/>
    <property type="project" value="UniProtKB-KW"/>
</dbReference>
<dbReference type="InterPro" id="IPR036390">
    <property type="entry name" value="WH_DNA-bd_sf"/>
</dbReference>
<dbReference type="SUPFAM" id="SSF46785">
    <property type="entry name" value="Winged helix' DNA-binding domain"/>
    <property type="match status" value="1"/>
</dbReference>
<keyword evidence="1" id="KW-0805">Transcription regulation</keyword>
<evidence type="ECO:0000313" key="7">
    <source>
        <dbReference type="Proteomes" id="UP000294593"/>
    </source>
</evidence>
<sequence>MFGRVWRKSATDVQQSTHQRTCAPGEVICRKGMRGKAVYSVCKGALKLEVSTPDGHTRVVRVLQAGAVFGLEVLSDIHYHHTATCLGRVQLCEIPADAVNEVTLHDADLHMALMQLWQANADEADAVISELCTGPARVRLARLLLHLAREHVTHTCQTMSREDMASLLDLTPETVSRTMAAFKRSGLVAERSGVLACELPGLERISQGMD</sequence>
<dbReference type="PANTHER" id="PTHR24567">
    <property type="entry name" value="CRP FAMILY TRANSCRIPTIONAL REGULATORY PROTEIN"/>
    <property type="match status" value="1"/>
</dbReference>
<dbReference type="InterPro" id="IPR018490">
    <property type="entry name" value="cNMP-bd_dom_sf"/>
</dbReference>
<dbReference type="SMART" id="SM00419">
    <property type="entry name" value="HTH_CRP"/>
    <property type="match status" value="1"/>
</dbReference>
<evidence type="ECO:0000256" key="2">
    <source>
        <dbReference type="ARBA" id="ARBA00023125"/>
    </source>
</evidence>
<dbReference type="SUPFAM" id="SSF51206">
    <property type="entry name" value="cAMP-binding domain-like"/>
    <property type="match status" value="1"/>
</dbReference>
<accession>A0A4R6R0Z8</accession>
<organism evidence="6 7">
    <name type="scientific">Aquabacterium commune</name>
    <dbReference type="NCBI Taxonomy" id="70586"/>
    <lineage>
        <taxon>Bacteria</taxon>
        <taxon>Pseudomonadati</taxon>
        <taxon>Pseudomonadota</taxon>
        <taxon>Betaproteobacteria</taxon>
        <taxon>Burkholderiales</taxon>
        <taxon>Aquabacterium</taxon>
    </lineage>
</organism>
<comment type="caution">
    <text evidence="6">The sequence shown here is derived from an EMBL/GenBank/DDBJ whole genome shotgun (WGS) entry which is preliminary data.</text>
</comment>
<dbReference type="Pfam" id="PF00027">
    <property type="entry name" value="cNMP_binding"/>
    <property type="match status" value="1"/>
</dbReference>
<name>A0A4R6R0Z8_9BURK</name>
<feature type="domain" description="HTH crp-type" evidence="5">
    <location>
        <begin position="134"/>
        <end position="201"/>
    </location>
</feature>
<dbReference type="GO" id="GO:0003700">
    <property type="term" value="F:DNA-binding transcription factor activity"/>
    <property type="evidence" value="ECO:0007669"/>
    <property type="project" value="TreeGrafter"/>
</dbReference>
<dbReference type="PROSITE" id="PS50042">
    <property type="entry name" value="CNMP_BINDING_3"/>
    <property type="match status" value="1"/>
</dbReference>
<dbReference type="Proteomes" id="UP000294593">
    <property type="component" value="Unassembled WGS sequence"/>
</dbReference>
<evidence type="ECO:0000259" key="5">
    <source>
        <dbReference type="PROSITE" id="PS51063"/>
    </source>
</evidence>
<dbReference type="GO" id="GO:0005829">
    <property type="term" value="C:cytosol"/>
    <property type="evidence" value="ECO:0007669"/>
    <property type="project" value="TreeGrafter"/>
</dbReference>
<dbReference type="Pfam" id="PF13545">
    <property type="entry name" value="HTH_Crp_2"/>
    <property type="match status" value="1"/>
</dbReference>
<dbReference type="PROSITE" id="PS51063">
    <property type="entry name" value="HTH_CRP_2"/>
    <property type="match status" value="1"/>
</dbReference>
<dbReference type="AlphaFoldDB" id="A0A4R6R0Z8"/>
<feature type="domain" description="Cyclic nucleotide-binding" evidence="4">
    <location>
        <begin position="1"/>
        <end position="70"/>
    </location>
</feature>
<dbReference type="InterPro" id="IPR014710">
    <property type="entry name" value="RmlC-like_jellyroll"/>
</dbReference>
<dbReference type="PANTHER" id="PTHR24567:SF26">
    <property type="entry name" value="REGULATORY PROTEIN YEIL"/>
    <property type="match status" value="1"/>
</dbReference>
<dbReference type="InterPro" id="IPR012318">
    <property type="entry name" value="HTH_CRP"/>
</dbReference>
<keyword evidence="3" id="KW-0804">Transcription</keyword>
<dbReference type="PRINTS" id="PR00034">
    <property type="entry name" value="HTHCRP"/>
</dbReference>
<dbReference type="CDD" id="cd00038">
    <property type="entry name" value="CAP_ED"/>
    <property type="match status" value="1"/>
</dbReference>
<evidence type="ECO:0000259" key="4">
    <source>
        <dbReference type="PROSITE" id="PS50042"/>
    </source>
</evidence>
<dbReference type="EMBL" id="SNXW01000015">
    <property type="protein sequence ID" value="TDP79340.1"/>
    <property type="molecule type" value="Genomic_DNA"/>
</dbReference>
<dbReference type="Gene3D" id="2.60.120.10">
    <property type="entry name" value="Jelly Rolls"/>
    <property type="match status" value="1"/>
</dbReference>
<evidence type="ECO:0000256" key="1">
    <source>
        <dbReference type="ARBA" id="ARBA00023015"/>
    </source>
</evidence>
<reference evidence="6 7" key="1">
    <citation type="submission" date="2019-03" db="EMBL/GenBank/DDBJ databases">
        <title>Genomic Encyclopedia of Type Strains, Phase IV (KMG-IV): sequencing the most valuable type-strain genomes for metagenomic binning, comparative biology and taxonomic classification.</title>
        <authorList>
            <person name="Goeker M."/>
        </authorList>
    </citation>
    <scope>NUCLEOTIDE SEQUENCE [LARGE SCALE GENOMIC DNA]</scope>
    <source>
        <strain evidence="6 7">DSM 11901</strain>
    </source>
</reference>
<proteinExistence type="predicted"/>
<dbReference type="InterPro" id="IPR050397">
    <property type="entry name" value="Env_Response_Regulators"/>
</dbReference>
<keyword evidence="7" id="KW-1185">Reference proteome</keyword>
<evidence type="ECO:0000313" key="6">
    <source>
        <dbReference type="EMBL" id="TDP79340.1"/>
    </source>
</evidence>
<evidence type="ECO:0000256" key="3">
    <source>
        <dbReference type="ARBA" id="ARBA00023163"/>
    </source>
</evidence>
<dbReference type="InterPro" id="IPR000595">
    <property type="entry name" value="cNMP-bd_dom"/>
</dbReference>
<gene>
    <name evidence="6" type="ORF">EV672_11511</name>
</gene>
<dbReference type="SMART" id="SM00100">
    <property type="entry name" value="cNMP"/>
    <property type="match status" value="1"/>
</dbReference>